<organism evidence="2">
    <name type="scientific">marine metagenome</name>
    <dbReference type="NCBI Taxonomy" id="408172"/>
    <lineage>
        <taxon>unclassified sequences</taxon>
        <taxon>metagenomes</taxon>
        <taxon>ecological metagenomes</taxon>
    </lineage>
</organism>
<gene>
    <name evidence="2" type="ORF">METZ01_LOCUS513181</name>
</gene>
<dbReference type="Pfam" id="PF09936">
    <property type="entry name" value="Methyltrn_RNA_4"/>
    <property type="match status" value="1"/>
</dbReference>
<protein>
    <recommendedName>
        <fullName evidence="1">tRNA (guanine-N(1)-)-methyltransferase C-terminal domain-containing protein</fullName>
    </recommendedName>
</protein>
<dbReference type="InterPro" id="IPR019230">
    <property type="entry name" value="RNA_MeTrfase_C_dom"/>
</dbReference>
<dbReference type="EMBL" id="UINC01228839">
    <property type="protein sequence ID" value="SVE60327.1"/>
    <property type="molecule type" value="Genomic_DNA"/>
</dbReference>
<proteinExistence type="predicted"/>
<reference evidence="2" key="1">
    <citation type="submission" date="2018-05" db="EMBL/GenBank/DDBJ databases">
        <authorList>
            <person name="Lanie J.A."/>
            <person name="Ng W.-L."/>
            <person name="Kazmierczak K.M."/>
            <person name="Andrzejewski T.M."/>
            <person name="Davidsen T.M."/>
            <person name="Wayne K.J."/>
            <person name="Tettelin H."/>
            <person name="Glass J.I."/>
            <person name="Rusch D."/>
            <person name="Podicherti R."/>
            <person name="Tsui H.-C.T."/>
            <person name="Winkler M.E."/>
        </authorList>
    </citation>
    <scope>NUCLEOTIDE SEQUENCE</scope>
</reference>
<evidence type="ECO:0000313" key="2">
    <source>
        <dbReference type="EMBL" id="SVE60327.1"/>
    </source>
</evidence>
<sequence>MADKTKNDVHLALVHYPVYNKNGETITSSVTTLDVHDILRV</sequence>
<evidence type="ECO:0000259" key="1">
    <source>
        <dbReference type="Pfam" id="PF09936"/>
    </source>
</evidence>
<dbReference type="AlphaFoldDB" id="A0A383EU01"/>
<feature type="domain" description="tRNA (guanine-N(1)-)-methyltransferase C-terminal" evidence="1">
    <location>
        <begin position="9"/>
        <end position="41"/>
    </location>
</feature>
<accession>A0A383EU01</accession>
<dbReference type="InterPro" id="IPR029026">
    <property type="entry name" value="tRNA_m1G_MTases_N"/>
</dbReference>
<dbReference type="Gene3D" id="3.40.1280.10">
    <property type="match status" value="1"/>
</dbReference>
<name>A0A383EU01_9ZZZZ</name>
<feature type="non-terminal residue" evidence="2">
    <location>
        <position position="41"/>
    </location>
</feature>